<organism evidence="2 3">
    <name type="scientific">Hericium alpestre</name>
    <dbReference type="NCBI Taxonomy" id="135208"/>
    <lineage>
        <taxon>Eukaryota</taxon>
        <taxon>Fungi</taxon>
        <taxon>Dikarya</taxon>
        <taxon>Basidiomycota</taxon>
        <taxon>Agaricomycotina</taxon>
        <taxon>Agaricomycetes</taxon>
        <taxon>Russulales</taxon>
        <taxon>Hericiaceae</taxon>
        <taxon>Hericium</taxon>
    </lineage>
</organism>
<comment type="caution">
    <text evidence="2">The sequence shown here is derived from an EMBL/GenBank/DDBJ whole genome shotgun (WGS) entry which is preliminary data.</text>
</comment>
<dbReference type="Proteomes" id="UP000298061">
    <property type="component" value="Unassembled WGS sequence"/>
</dbReference>
<keyword evidence="3" id="KW-1185">Reference proteome</keyword>
<feature type="compositionally biased region" description="Polar residues" evidence="1">
    <location>
        <begin position="127"/>
        <end position="148"/>
    </location>
</feature>
<name>A0A4Y9ZKI9_9AGAM</name>
<dbReference type="STRING" id="135208.A0A4Y9ZKI9"/>
<evidence type="ECO:0000313" key="2">
    <source>
        <dbReference type="EMBL" id="TFY74148.1"/>
    </source>
</evidence>
<proteinExistence type="predicted"/>
<feature type="compositionally biased region" description="Polar residues" evidence="1">
    <location>
        <begin position="157"/>
        <end position="170"/>
    </location>
</feature>
<dbReference type="OrthoDB" id="6159439at2759"/>
<feature type="non-terminal residue" evidence="2">
    <location>
        <position position="186"/>
    </location>
</feature>
<feature type="compositionally biased region" description="Polar residues" evidence="1">
    <location>
        <begin position="19"/>
        <end position="102"/>
    </location>
</feature>
<protein>
    <submittedName>
        <fullName evidence="2">Uncharacterized protein</fullName>
    </submittedName>
</protein>
<dbReference type="AlphaFoldDB" id="A0A4Y9ZKI9"/>
<dbReference type="EMBL" id="SFCI01002268">
    <property type="protein sequence ID" value="TFY74148.1"/>
    <property type="molecule type" value="Genomic_DNA"/>
</dbReference>
<accession>A0A4Y9ZKI9</accession>
<evidence type="ECO:0000313" key="3">
    <source>
        <dbReference type="Proteomes" id="UP000298061"/>
    </source>
</evidence>
<evidence type="ECO:0000256" key="1">
    <source>
        <dbReference type="SAM" id="MobiDB-lite"/>
    </source>
</evidence>
<gene>
    <name evidence="2" type="ORF">EWM64_g9864</name>
</gene>
<sequence length="186" mass="20254">MSAPRDNYYYDSYGRVQRKSPSGGDSHSAFPTSHSPVSASYPSHYPQQRATPNSYDPNASAYSHYNSYGSAQQQQPTSYPAAYQQRSGYSTQQSYGTYQGRTSPPVAGQDHRHLPPLSVPQQAGYYPQSTSHSQMAAMNSVRSPQASYPNAYGAQYPSMQSASYGSTQSPPRGVAHAAPTAHAYQH</sequence>
<reference evidence="2 3" key="1">
    <citation type="submission" date="2019-02" db="EMBL/GenBank/DDBJ databases">
        <title>Genome sequencing of the rare red list fungi Hericium alpestre (H. flagellum).</title>
        <authorList>
            <person name="Buettner E."/>
            <person name="Kellner H."/>
        </authorList>
    </citation>
    <scope>NUCLEOTIDE SEQUENCE [LARGE SCALE GENOMIC DNA]</scope>
    <source>
        <strain evidence="2 3">DSM 108284</strain>
    </source>
</reference>
<feature type="region of interest" description="Disordered" evidence="1">
    <location>
        <begin position="1"/>
        <end position="186"/>
    </location>
</feature>